<proteinExistence type="predicted"/>
<protein>
    <recommendedName>
        <fullName evidence="1">N-acetyltransferase domain-containing protein</fullName>
    </recommendedName>
</protein>
<gene>
    <name evidence="2" type="ORF">NADFUDRAFT_84257</name>
</gene>
<dbReference type="STRING" id="857566.A0A1E3PE21"/>
<dbReference type="Pfam" id="PF00583">
    <property type="entry name" value="Acetyltransf_1"/>
    <property type="match status" value="1"/>
</dbReference>
<dbReference type="OrthoDB" id="410198at2759"/>
<feature type="domain" description="N-acetyltransferase" evidence="1">
    <location>
        <begin position="145"/>
        <end position="202"/>
    </location>
</feature>
<dbReference type="InterPro" id="IPR016181">
    <property type="entry name" value="Acyl_CoA_acyltransferase"/>
</dbReference>
<evidence type="ECO:0000259" key="1">
    <source>
        <dbReference type="Pfam" id="PF00583"/>
    </source>
</evidence>
<dbReference type="AlphaFoldDB" id="A0A1E3PE21"/>
<name>A0A1E3PE21_9ASCO</name>
<evidence type="ECO:0000313" key="3">
    <source>
        <dbReference type="Proteomes" id="UP000095009"/>
    </source>
</evidence>
<keyword evidence="3" id="KW-1185">Reference proteome</keyword>
<dbReference type="InterPro" id="IPR052523">
    <property type="entry name" value="Trichothecene_AcTrans"/>
</dbReference>
<organism evidence="2 3">
    <name type="scientific">Nadsonia fulvescens var. elongata DSM 6958</name>
    <dbReference type="NCBI Taxonomy" id="857566"/>
    <lineage>
        <taxon>Eukaryota</taxon>
        <taxon>Fungi</taxon>
        <taxon>Dikarya</taxon>
        <taxon>Ascomycota</taxon>
        <taxon>Saccharomycotina</taxon>
        <taxon>Dipodascomycetes</taxon>
        <taxon>Dipodascales</taxon>
        <taxon>Dipodascales incertae sedis</taxon>
        <taxon>Nadsonia</taxon>
    </lineage>
</organism>
<dbReference type="InterPro" id="IPR000182">
    <property type="entry name" value="GNAT_dom"/>
</dbReference>
<dbReference type="PANTHER" id="PTHR42791:SF1">
    <property type="entry name" value="N-ACETYLTRANSFERASE DOMAIN-CONTAINING PROTEIN"/>
    <property type="match status" value="1"/>
</dbReference>
<dbReference type="Proteomes" id="UP000095009">
    <property type="component" value="Unassembled WGS sequence"/>
</dbReference>
<dbReference type="GO" id="GO:0016747">
    <property type="term" value="F:acyltransferase activity, transferring groups other than amino-acyl groups"/>
    <property type="evidence" value="ECO:0007669"/>
    <property type="project" value="InterPro"/>
</dbReference>
<dbReference type="Gene3D" id="3.40.630.30">
    <property type="match status" value="1"/>
</dbReference>
<dbReference type="CDD" id="cd04301">
    <property type="entry name" value="NAT_SF"/>
    <property type="match status" value="1"/>
</dbReference>
<evidence type="ECO:0000313" key="2">
    <source>
        <dbReference type="EMBL" id="ODQ63618.1"/>
    </source>
</evidence>
<dbReference type="EMBL" id="KV454414">
    <property type="protein sequence ID" value="ODQ63618.1"/>
    <property type="molecule type" value="Genomic_DNA"/>
</dbReference>
<sequence>MSAIKTIETQSKTAPNNQVVRRVEIHEYKRACEALAEAFEADDSSEYLCFCDGRTKEEAAAFDIKIFEYIVYAHLLDGLVLTIGDFESVACWMPPGKNMDQYWSMLRSGMWRLWFMYGAEGRKRFFSDYLPIMRNAKKKVLGEFDDNSWYLIYLGTIPQARGKGHARKLIEHVTRMADKERIPCYLESSNLINRVIYNKYGFDYKTTIYLGKFANPPQKIPLEIMVREPKKTIEESNPPIA</sequence>
<accession>A0A1E3PE21</accession>
<reference evidence="2 3" key="1">
    <citation type="journal article" date="2016" name="Proc. Natl. Acad. Sci. U.S.A.">
        <title>Comparative genomics of biotechnologically important yeasts.</title>
        <authorList>
            <person name="Riley R."/>
            <person name="Haridas S."/>
            <person name="Wolfe K.H."/>
            <person name="Lopes M.R."/>
            <person name="Hittinger C.T."/>
            <person name="Goeker M."/>
            <person name="Salamov A.A."/>
            <person name="Wisecaver J.H."/>
            <person name="Long T.M."/>
            <person name="Calvey C.H."/>
            <person name="Aerts A.L."/>
            <person name="Barry K.W."/>
            <person name="Choi C."/>
            <person name="Clum A."/>
            <person name="Coughlan A.Y."/>
            <person name="Deshpande S."/>
            <person name="Douglass A.P."/>
            <person name="Hanson S.J."/>
            <person name="Klenk H.-P."/>
            <person name="LaButti K.M."/>
            <person name="Lapidus A."/>
            <person name="Lindquist E.A."/>
            <person name="Lipzen A.M."/>
            <person name="Meier-Kolthoff J.P."/>
            <person name="Ohm R.A."/>
            <person name="Otillar R.P."/>
            <person name="Pangilinan J.L."/>
            <person name="Peng Y."/>
            <person name="Rokas A."/>
            <person name="Rosa C.A."/>
            <person name="Scheuner C."/>
            <person name="Sibirny A.A."/>
            <person name="Slot J.C."/>
            <person name="Stielow J.B."/>
            <person name="Sun H."/>
            <person name="Kurtzman C.P."/>
            <person name="Blackwell M."/>
            <person name="Grigoriev I.V."/>
            <person name="Jeffries T.W."/>
        </authorList>
    </citation>
    <scope>NUCLEOTIDE SEQUENCE [LARGE SCALE GENOMIC DNA]</scope>
    <source>
        <strain evidence="2 3">DSM 6958</strain>
    </source>
</reference>
<dbReference type="PANTHER" id="PTHR42791">
    <property type="entry name" value="GNAT FAMILY ACETYLTRANSFERASE"/>
    <property type="match status" value="1"/>
</dbReference>
<dbReference type="SUPFAM" id="SSF55729">
    <property type="entry name" value="Acyl-CoA N-acyltransferases (Nat)"/>
    <property type="match status" value="1"/>
</dbReference>